<evidence type="ECO:0000313" key="6">
    <source>
        <dbReference type="Proteomes" id="UP000027186"/>
    </source>
</evidence>
<dbReference type="Proteomes" id="UP000325333">
    <property type="component" value="Unassembled WGS sequence"/>
</dbReference>
<evidence type="ECO:0000313" key="8">
    <source>
        <dbReference type="Proteomes" id="UP000325333"/>
    </source>
</evidence>
<keyword evidence="1" id="KW-0732">Signal</keyword>
<keyword evidence="5" id="KW-0614">Plasmid</keyword>
<feature type="chain" id="PRO_5044576185" evidence="1">
    <location>
        <begin position="31"/>
        <end position="126"/>
    </location>
</feature>
<organism evidence="5 7">
    <name type="scientific">Azospirillum argentinense</name>
    <dbReference type="NCBI Taxonomy" id="2970906"/>
    <lineage>
        <taxon>Bacteria</taxon>
        <taxon>Pseudomonadati</taxon>
        <taxon>Pseudomonadota</taxon>
        <taxon>Alphaproteobacteria</taxon>
        <taxon>Rhodospirillales</taxon>
        <taxon>Azospirillaceae</taxon>
        <taxon>Azospirillum</taxon>
    </lineage>
</organism>
<accession>A0A2K1FYZ8</accession>
<sequence>MRLLPIPSLAFGLYAAALVATLGVATPAQAQFGLFLGGRGGVDLTDEDWDLFRKALSDALTPMEAGRRTEWNNPKTGVRGDVVVEKIHERDGAPCGDVQANFIRRTVQPYRLTFCKMANGRWAIAP</sequence>
<dbReference type="Proteomes" id="UP000027186">
    <property type="component" value="Plasmid AbAZ39_p2"/>
</dbReference>
<proteinExistence type="predicted"/>
<feature type="signal peptide" evidence="1">
    <location>
        <begin position="1"/>
        <end position="30"/>
    </location>
</feature>
<name>A0A2K1FYZ8_9PROT</name>
<evidence type="ECO:0000313" key="4">
    <source>
        <dbReference type="EMBL" id="MFL7901783.1"/>
    </source>
</evidence>
<dbReference type="EMBL" id="CP007795">
    <property type="protein sequence ID" value="AIB15186.1"/>
    <property type="molecule type" value="Genomic_DNA"/>
</dbReference>
<dbReference type="EMBL" id="JBJLSN010000012">
    <property type="protein sequence ID" value="MFL7901783.1"/>
    <property type="molecule type" value="Genomic_DNA"/>
</dbReference>
<geneLocation type="plasmid" evidence="2 6">
    <name>AbAZ39_p2</name>
</geneLocation>
<dbReference type="OrthoDB" id="7355582at2"/>
<dbReference type="EMBL" id="POWG01000017">
    <property type="protein sequence ID" value="PNQ97770.1"/>
    <property type="molecule type" value="Genomic_DNA"/>
</dbReference>
<dbReference type="RefSeq" id="WP_040136568.1">
    <property type="nucleotide sequence ID" value="NZ_CP007795.1"/>
</dbReference>
<keyword evidence="9" id="KW-1185">Reference proteome</keyword>
<dbReference type="EMBL" id="VEWN01000002">
    <property type="protein sequence ID" value="KAA1057720.1"/>
    <property type="molecule type" value="Genomic_DNA"/>
</dbReference>
<evidence type="ECO:0000313" key="5">
    <source>
        <dbReference type="EMBL" id="PNQ97770.1"/>
    </source>
</evidence>
<evidence type="ECO:0000313" key="3">
    <source>
        <dbReference type="EMBL" id="KAA1057720.1"/>
    </source>
</evidence>
<evidence type="ECO:0000313" key="9">
    <source>
        <dbReference type="Proteomes" id="UP001628281"/>
    </source>
</evidence>
<dbReference type="AlphaFoldDB" id="A0A2K1FYZ8"/>
<reference evidence="5 7" key="2">
    <citation type="submission" date="2018-01" db="EMBL/GenBank/DDBJ databases">
        <title>Whole genome sequence of Azospirillum brasilense REC3 isolated from strawberry roots.</title>
        <authorList>
            <person name="Fontana C.A."/>
            <person name="Salazar S.M."/>
            <person name="Bassi D."/>
            <person name="Puglisi E."/>
            <person name="Lovaisa N.C."/>
            <person name="Toffoli L.M."/>
            <person name="Pedraza R."/>
            <person name="Cocconcelli P.S."/>
        </authorList>
    </citation>
    <scope>NUCLEOTIDE SEQUENCE [LARGE SCALE GENOMIC DNA]</scope>
    <source>
        <strain evidence="5 7">REC3</strain>
        <plasmid evidence="5">p9unnamed</plasmid>
    </source>
</reference>
<evidence type="ECO:0000256" key="1">
    <source>
        <dbReference type="SAM" id="SignalP"/>
    </source>
</evidence>
<protein>
    <submittedName>
        <fullName evidence="4">RT0821/Lpp0805 family surface protein</fullName>
    </submittedName>
</protein>
<geneLocation type="plasmid" evidence="5">
    <name>p9unnamed</name>
</geneLocation>
<evidence type="ECO:0000313" key="7">
    <source>
        <dbReference type="Proteomes" id="UP000236268"/>
    </source>
</evidence>
<evidence type="ECO:0000313" key="2">
    <source>
        <dbReference type="EMBL" id="AIB15186.1"/>
    </source>
</evidence>
<reference evidence="3 8" key="3">
    <citation type="submission" date="2019-07" db="EMBL/GenBank/DDBJ databases">
        <title>Genome sequencing of the stress-tolerant strain Azospirillum brasilense Az19.</title>
        <authorList>
            <person name="Maroniche G.A."/>
            <person name="Garcia J.E."/>
            <person name="Pagnussat L."/>
            <person name="Amenta M."/>
            <person name="Creus C.M."/>
        </authorList>
    </citation>
    <scope>NUCLEOTIDE SEQUENCE [LARGE SCALE GENOMIC DNA]</scope>
    <source>
        <strain evidence="3 8">Az19</strain>
    </source>
</reference>
<dbReference type="Proteomes" id="UP001628281">
    <property type="component" value="Unassembled WGS sequence"/>
</dbReference>
<dbReference type="KEGG" id="abq:ABAZ39_25155"/>
<gene>
    <name evidence="2" type="ORF">ABAZ39_25155</name>
    <name evidence="4" type="ORF">ACJ41P_11655</name>
    <name evidence="5" type="ORF">C1S70_17090</name>
    <name evidence="3" type="ORF">FH063_001888</name>
</gene>
<accession>A0A060DMN4</accession>
<dbReference type="Proteomes" id="UP000236268">
    <property type="component" value="Unassembled WGS sequence"/>
</dbReference>
<reference evidence="2 6" key="1">
    <citation type="journal article" date="2014" name="Genome Announc.">
        <title>Complete Genome Sequence of the Model Rhizosphere Strain Azospirillum brasilense Az39, Successfully Applied in Agriculture.</title>
        <authorList>
            <person name="Rivera D."/>
            <person name="Revale S."/>
            <person name="Molina R."/>
            <person name="Gualpa J."/>
            <person name="Puente M."/>
            <person name="Maroniche G."/>
            <person name="Paris G."/>
            <person name="Baker D."/>
            <person name="Clavijo B."/>
            <person name="McLay K."/>
            <person name="Spaepen S."/>
            <person name="Perticari A."/>
            <person name="Vazquez M."/>
            <person name="Wisniewski-Dye F."/>
            <person name="Watkins C."/>
            <person name="Martinez-Abarca F."/>
            <person name="Vanderleyden J."/>
            <person name="Cassan F."/>
        </authorList>
    </citation>
    <scope>NUCLEOTIDE SEQUENCE [LARGE SCALE GENOMIC DNA]</scope>
    <source>
        <strain evidence="2 6">Az39</strain>
        <plasmid evidence="2">AbAZ39_p2</plasmid>
    </source>
</reference>
<reference evidence="4 9" key="4">
    <citation type="submission" date="2024-11" db="EMBL/GenBank/DDBJ databases">
        <title>Draft genome sequences of two bacteria associated to sugarcane roots in Colombia.</title>
        <authorList>
            <person name="Pardo-Diaz S."/>
            <person name="Masmela-Mendoza J."/>
            <person name="Delgadillo-Duran P."/>
            <person name="Bautista E.J."/>
            <person name="Rojas-Tapias D.F."/>
        </authorList>
    </citation>
    <scope>NUCLEOTIDE SEQUENCE [LARGE SCALE GENOMIC DNA]</scope>
    <source>
        <strain evidence="4 9">Ap18</strain>
    </source>
</reference>